<protein>
    <submittedName>
        <fullName evidence="1">Uncharacterized protein</fullName>
    </submittedName>
</protein>
<accession>A0A0C9YR46</accession>
<feature type="non-terminal residue" evidence="1">
    <location>
        <position position="1"/>
    </location>
</feature>
<evidence type="ECO:0000313" key="2">
    <source>
        <dbReference type="Proteomes" id="UP000054018"/>
    </source>
</evidence>
<dbReference type="EMBL" id="KN833791">
    <property type="protein sequence ID" value="KIK19096.1"/>
    <property type="molecule type" value="Genomic_DNA"/>
</dbReference>
<reference evidence="2" key="2">
    <citation type="submission" date="2015-01" db="EMBL/GenBank/DDBJ databases">
        <title>Evolutionary Origins and Diversification of the Mycorrhizal Mutualists.</title>
        <authorList>
            <consortium name="DOE Joint Genome Institute"/>
            <consortium name="Mycorrhizal Genomics Consortium"/>
            <person name="Kohler A."/>
            <person name="Kuo A."/>
            <person name="Nagy L.G."/>
            <person name="Floudas D."/>
            <person name="Copeland A."/>
            <person name="Barry K.W."/>
            <person name="Cichocki N."/>
            <person name="Veneault-Fourrey C."/>
            <person name="LaButti K."/>
            <person name="Lindquist E.A."/>
            <person name="Lipzen A."/>
            <person name="Lundell T."/>
            <person name="Morin E."/>
            <person name="Murat C."/>
            <person name="Riley R."/>
            <person name="Ohm R."/>
            <person name="Sun H."/>
            <person name="Tunlid A."/>
            <person name="Henrissat B."/>
            <person name="Grigoriev I.V."/>
            <person name="Hibbett D.S."/>
            <person name="Martin F."/>
        </authorList>
    </citation>
    <scope>NUCLEOTIDE SEQUENCE [LARGE SCALE GENOMIC DNA]</scope>
    <source>
        <strain evidence="2">441</strain>
    </source>
</reference>
<dbReference type="OrthoDB" id="2505969at2759"/>
<sequence>EVERFKDDVQDRPGKAVREKQVTTCNDNWTAVKAVEENQIQVFEQTGIFVMACCHSFVECITEMRQSGELMKYGLVAVNHLLDVCGQDQAVGHDVGCVPKKTITSSSLGKEAQEKQLKVVVNTFH</sequence>
<dbReference type="AlphaFoldDB" id="A0A0C9YR46"/>
<feature type="non-terminal residue" evidence="1">
    <location>
        <position position="125"/>
    </location>
</feature>
<dbReference type="STRING" id="765257.A0A0C9YR46"/>
<organism evidence="1 2">
    <name type="scientific">Pisolithus microcarpus 441</name>
    <dbReference type="NCBI Taxonomy" id="765257"/>
    <lineage>
        <taxon>Eukaryota</taxon>
        <taxon>Fungi</taxon>
        <taxon>Dikarya</taxon>
        <taxon>Basidiomycota</taxon>
        <taxon>Agaricomycotina</taxon>
        <taxon>Agaricomycetes</taxon>
        <taxon>Agaricomycetidae</taxon>
        <taxon>Boletales</taxon>
        <taxon>Sclerodermatineae</taxon>
        <taxon>Pisolithaceae</taxon>
        <taxon>Pisolithus</taxon>
    </lineage>
</organism>
<gene>
    <name evidence="1" type="ORF">PISMIDRAFT_40211</name>
</gene>
<dbReference type="InterPro" id="IPR040521">
    <property type="entry name" value="KDZ"/>
</dbReference>
<dbReference type="HOGENOM" id="CLU_1998014_0_0_1"/>
<keyword evidence="2" id="KW-1185">Reference proteome</keyword>
<reference evidence="1 2" key="1">
    <citation type="submission" date="2014-04" db="EMBL/GenBank/DDBJ databases">
        <authorList>
            <consortium name="DOE Joint Genome Institute"/>
            <person name="Kuo A."/>
            <person name="Kohler A."/>
            <person name="Costa M.D."/>
            <person name="Nagy L.G."/>
            <person name="Floudas D."/>
            <person name="Copeland A."/>
            <person name="Barry K.W."/>
            <person name="Cichocki N."/>
            <person name="Veneault-Fourrey C."/>
            <person name="LaButti K."/>
            <person name="Lindquist E.A."/>
            <person name="Lipzen A."/>
            <person name="Lundell T."/>
            <person name="Morin E."/>
            <person name="Murat C."/>
            <person name="Sun H."/>
            <person name="Tunlid A."/>
            <person name="Henrissat B."/>
            <person name="Grigoriev I.V."/>
            <person name="Hibbett D.S."/>
            <person name="Martin F."/>
            <person name="Nordberg H.P."/>
            <person name="Cantor M.N."/>
            <person name="Hua S.X."/>
        </authorList>
    </citation>
    <scope>NUCLEOTIDE SEQUENCE [LARGE SCALE GENOMIC DNA]</scope>
    <source>
        <strain evidence="1 2">441</strain>
    </source>
</reference>
<dbReference type="Proteomes" id="UP000054018">
    <property type="component" value="Unassembled WGS sequence"/>
</dbReference>
<name>A0A0C9YR46_9AGAM</name>
<dbReference type="Pfam" id="PF18758">
    <property type="entry name" value="KDZ"/>
    <property type="match status" value="1"/>
</dbReference>
<proteinExistence type="predicted"/>
<evidence type="ECO:0000313" key="1">
    <source>
        <dbReference type="EMBL" id="KIK19096.1"/>
    </source>
</evidence>